<name>A0A976SIW7_THEOR</name>
<accession>A0A976SIW7</accession>
<dbReference type="InterPro" id="IPR005631">
    <property type="entry name" value="SDH"/>
</dbReference>
<proteinExistence type="predicted"/>
<organism evidence="2 3">
    <name type="scientific">Theileria orientalis</name>
    <dbReference type="NCBI Taxonomy" id="68886"/>
    <lineage>
        <taxon>Eukaryota</taxon>
        <taxon>Sar</taxon>
        <taxon>Alveolata</taxon>
        <taxon>Apicomplexa</taxon>
        <taxon>Aconoidasida</taxon>
        <taxon>Piroplasmida</taxon>
        <taxon>Theileriidae</taxon>
        <taxon>Theileria</taxon>
    </lineage>
</organism>
<dbReference type="AlphaFoldDB" id="A0A976SIW7"/>
<dbReference type="Gene3D" id="1.10.150.250">
    <property type="entry name" value="Flavinator of succinate dehydrogenase"/>
    <property type="match status" value="1"/>
</dbReference>
<evidence type="ECO:0000313" key="3">
    <source>
        <dbReference type="Proteomes" id="UP000244811"/>
    </source>
</evidence>
<sequence>MFSDSKYTNVKYINHCREILNIKSVPSPRLIKAINIYKYKYKIEEGTYLKYNYHLSLTKYLFGKKIDKNDIKRPLIIGRILNIYPIELRSILFSFANRYLYSMSSPELSDFDELLDTHSEDNNSKLLDYLLAKEDVPSELLQNNVLAILFKFVSHNHPLLENR</sequence>
<dbReference type="Proteomes" id="UP000244811">
    <property type="component" value="Chromosome 3"/>
</dbReference>
<dbReference type="EMBL" id="CP056070">
    <property type="protein sequence ID" value="UVC49682.1"/>
    <property type="molecule type" value="Genomic_DNA"/>
</dbReference>
<dbReference type="Pfam" id="PF03937">
    <property type="entry name" value="Sdh5"/>
    <property type="match status" value="1"/>
</dbReference>
<evidence type="ECO:0000313" key="2">
    <source>
        <dbReference type="EMBL" id="UVC49682.1"/>
    </source>
</evidence>
<dbReference type="SUPFAM" id="SSF109910">
    <property type="entry name" value="YgfY-like"/>
    <property type="match status" value="1"/>
</dbReference>
<dbReference type="InterPro" id="IPR036714">
    <property type="entry name" value="SDH_sf"/>
</dbReference>
<protein>
    <submittedName>
        <fullName evidence="2">Uncharacterized protein</fullName>
    </submittedName>
</protein>
<reference evidence="2" key="1">
    <citation type="submission" date="2022-07" db="EMBL/GenBank/DDBJ databases">
        <title>Evaluation of T. orientalis genome assembly methods using nanopore sequencing and analysis of variation between genomes.</title>
        <authorList>
            <person name="Yam J."/>
            <person name="Micallef M.L."/>
            <person name="Liu M."/>
            <person name="Djordjevic S.P."/>
            <person name="Bogema D.R."/>
            <person name="Jenkins C."/>
        </authorList>
    </citation>
    <scope>NUCLEOTIDE SEQUENCE</scope>
    <source>
        <strain evidence="2">Goon Nure</strain>
    </source>
</reference>
<keyword evidence="1" id="KW-0143">Chaperone</keyword>
<gene>
    <name evidence="2" type="ORF">MACK_003792</name>
</gene>
<evidence type="ECO:0000256" key="1">
    <source>
        <dbReference type="ARBA" id="ARBA00023186"/>
    </source>
</evidence>